<proteinExistence type="predicted"/>
<accession>A0ABY2V2Z5</accession>
<reference evidence="1 2" key="1">
    <citation type="submission" date="2019-05" db="EMBL/GenBank/DDBJ databases">
        <title>Arcobacter cibarius and Arcobacter thereius providing challenges in identification an antibiotic susceptibility and Quinolone resistance.</title>
        <authorList>
            <person name="Busch A."/>
            <person name="Hanel I."/>
            <person name="Hotzel H."/>
            <person name="Tomaso H."/>
        </authorList>
    </citation>
    <scope>NUCLEOTIDE SEQUENCE [LARGE SCALE GENOMIC DNA]</scope>
    <source>
        <strain evidence="1 2">16CS0831-2</strain>
    </source>
</reference>
<dbReference type="RefSeq" id="WP_138108939.1">
    <property type="nucleotide sequence ID" value="NZ_VBUC01000020.1"/>
</dbReference>
<evidence type="ECO:0000313" key="1">
    <source>
        <dbReference type="EMBL" id="TLS97577.1"/>
    </source>
</evidence>
<dbReference type="Proteomes" id="UP000305417">
    <property type="component" value="Unassembled WGS sequence"/>
</dbReference>
<gene>
    <name evidence="1" type="ORF">FE247_08180</name>
</gene>
<dbReference type="EMBL" id="VBUC01000020">
    <property type="protein sequence ID" value="TLS97577.1"/>
    <property type="molecule type" value="Genomic_DNA"/>
</dbReference>
<sequence length="97" mass="11011">MSTKELELILEGKSNKSAIGQAWTITKCLSIFTWGVSKFIVKNTPTVIGAAWQIKKGISNEIAQSIHEARQEQKQLALEDKIKELKLSQKSLEWRKQ</sequence>
<evidence type="ECO:0000313" key="2">
    <source>
        <dbReference type="Proteomes" id="UP000305417"/>
    </source>
</evidence>
<name>A0ABY2V2Z5_9BACT</name>
<protein>
    <submittedName>
        <fullName evidence="1">Uncharacterized protein</fullName>
    </submittedName>
</protein>
<keyword evidence="2" id="KW-1185">Reference proteome</keyword>
<organism evidence="1 2">
    <name type="scientific">Aliarcobacter cibarius</name>
    <dbReference type="NCBI Taxonomy" id="255507"/>
    <lineage>
        <taxon>Bacteria</taxon>
        <taxon>Pseudomonadati</taxon>
        <taxon>Campylobacterota</taxon>
        <taxon>Epsilonproteobacteria</taxon>
        <taxon>Campylobacterales</taxon>
        <taxon>Arcobacteraceae</taxon>
        <taxon>Aliarcobacter</taxon>
    </lineage>
</organism>
<comment type="caution">
    <text evidence="1">The sequence shown here is derived from an EMBL/GenBank/DDBJ whole genome shotgun (WGS) entry which is preliminary data.</text>
</comment>